<dbReference type="InterPro" id="IPR007833">
    <property type="entry name" value="Capsule_polysaccharide_synth"/>
</dbReference>
<reference evidence="1 2" key="1">
    <citation type="submission" date="2023-04" db="EMBL/GenBank/DDBJ databases">
        <title>Neorhizobium petrolearium OS53, complete genome.</title>
        <authorList>
            <person name="Yu T."/>
        </authorList>
    </citation>
    <scope>NUCLEOTIDE SEQUENCE [LARGE SCALE GENOMIC DNA]</scope>
    <source>
        <strain evidence="1 2">OS53</strain>
    </source>
</reference>
<protein>
    <submittedName>
        <fullName evidence="1">Capsular polysaccharide biosynthesis protein</fullName>
    </submittedName>
</protein>
<sequence>MGKLAGEMTTNEKPDLTGRDVFAFHLRRWKQAILRAYFPQARFTFLPLYLTDKVFTRKWAAAIKASPNPALLVWGLNVPPAALAFARKNSIPLYFIEDGFIRSLVPNASHSAPFSLTIDSRTPYFDSREASDLECLLSSYEFAGDPDLMGRARDGIRALLASKLSKYNADDTRTIGTVPVQKDKRRILIIGQVEDDASIRFGCDRPITNNDVVRTAAAENPGCEILYRPHPDVLNGIRKRLSDPARVAHLCKIVTDPLPLPDLLETADHVYTITSLGGFEALLRDIPVTVMGCPFYAGWGLTDDRQKNPRRRRKLRLEELFAGAYLLYPRYFNPVTGEEIGFEDCLELATGWRKTRMPESRIVPVSVPEKPGFQFSGPYGIMGWRHVLTEPLARVIGMIGDEADAEDFRKNPILFFRELSNPTFRKIGRLLYPLD</sequence>
<evidence type="ECO:0000313" key="1">
    <source>
        <dbReference type="EMBL" id="WGI69106.1"/>
    </source>
</evidence>
<proteinExistence type="predicted"/>
<dbReference type="CDD" id="cd16439">
    <property type="entry name" value="beta_Kdo_transferase_KpsC_2"/>
    <property type="match status" value="1"/>
</dbReference>
<dbReference type="EMBL" id="CP123000">
    <property type="protein sequence ID" value="WGI69106.1"/>
    <property type="molecule type" value="Genomic_DNA"/>
</dbReference>
<dbReference type="Pfam" id="PF05159">
    <property type="entry name" value="Capsule_synth"/>
    <property type="match status" value="1"/>
</dbReference>
<dbReference type="Proteomes" id="UP001227095">
    <property type="component" value="Chromosome"/>
</dbReference>
<keyword evidence="2" id="KW-1185">Reference proteome</keyword>
<name>A0ABY8M3I2_9HYPH</name>
<evidence type="ECO:0000313" key="2">
    <source>
        <dbReference type="Proteomes" id="UP001227095"/>
    </source>
</evidence>
<dbReference type="RefSeq" id="WP_227702130.1">
    <property type="nucleotide sequence ID" value="NZ_CP123000.1"/>
</dbReference>
<organism evidence="1 2">
    <name type="scientific">Neorhizobium petrolearium</name>
    <dbReference type="NCBI Taxonomy" id="515361"/>
    <lineage>
        <taxon>Bacteria</taxon>
        <taxon>Pseudomonadati</taxon>
        <taxon>Pseudomonadota</taxon>
        <taxon>Alphaproteobacteria</taxon>
        <taxon>Hyphomicrobiales</taxon>
        <taxon>Rhizobiaceae</taxon>
        <taxon>Rhizobium/Agrobacterium group</taxon>
        <taxon>Neorhizobium</taxon>
    </lineage>
</organism>
<gene>
    <name evidence="1" type="ORF">QEO92_03165</name>
</gene>
<accession>A0ABY8M3I2</accession>